<sequence length="622" mass="68909">MSTYIPHQPHAQMIFEVANAFKRTCLLEQESMLFSGKALWTTEHFAALTQHFALQPEMGVGGFYDKLRLQLASCEADDVALMAELFWLVQLPASNLSPDMKVARCNEIWSIKPAARWPTTSPFLSKKILSGLGSAGPGYNNYLPRELAFAVIAFADLVAKPLAEREALLNDAWAFAAWLNAIPAGKGRQLYHTLCHLFFPETFERIFSQGNKNRVTRFYKIWRAEFNDDRPAMDLALLELRKSLELEYGDVVDHYAPPVDTMAKIEAAKAKTEPQIIDKIVAFESGQTADAEAEDAAAPALRRADNLIFYGPPGTGKTYAMQARMRTAFDDGEDYVFVAFHPSYSYEDFVGGLRPTSTADGKGIKVEFHKGPFLLLCERAHASPAQRFTVFIDEINRSNVAKVFGELITLIEPSKRVAAGSAANESGAWVTLPGLNEPFGVPDNIDFVATMNTADRSIAQMDLALRRRFRFQACPPDPDAIEPRTVGTVDLRALLQRLNDRLEYLLDREHVIGHAPFIGITALPELQQVLAQRVIPLLEEYFFDDPDKVQLVLTGHTKASPFFVRSALNPATLFLGGKHGVGTEPRVKSTVTNPAGWSEADIRALYEPPRVDEGADAATATA</sequence>
<dbReference type="SMART" id="SM00382">
    <property type="entry name" value="AAA"/>
    <property type="match status" value="1"/>
</dbReference>
<organism evidence="2 3">
    <name type="scientific">Massilia cellulosiltytica</name>
    <dbReference type="NCBI Taxonomy" id="2683234"/>
    <lineage>
        <taxon>Bacteria</taxon>
        <taxon>Pseudomonadati</taxon>
        <taxon>Pseudomonadota</taxon>
        <taxon>Betaproteobacteria</taxon>
        <taxon>Burkholderiales</taxon>
        <taxon>Oxalobacteraceae</taxon>
        <taxon>Telluria group</taxon>
        <taxon>Massilia</taxon>
    </lineage>
</organism>
<name>A0A7X3G6Q3_9BURK</name>
<dbReference type="InterPro" id="IPR011704">
    <property type="entry name" value="ATPase_dyneun-rel_AAA"/>
</dbReference>
<dbReference type="EMBL" id="WSES01000016">
    <property type="protein sequence ID" value="MVW64480.1"/>
    <property type="molecule type" value="Genomic_DNA"/>
</dbReference>
<dbReference type="AlphaFoldDB" id="A0A7X3G6Q3"/>
<feature type="domain" description="AAA+ ATPase" evidence="1">
    <location>
        <begin position="303"/>
        <end position="479"/>
    </location>
</feature>
<keyword evidence="3" id="KW-1185">Reference proteome</keyword>
<dbReference type="PANTHER" id="PTHR37291">
    <property type="entry name" value="5-METHYLCYTOSINE-SPECIFIC RESTRICTION ENZYME B"/>
    <property type="match status" value="1"/>
</dbReference>
<evidence type="ECO:0000259" key="1">
    <source>
        <dbReference type="SMART" id="SM00382"/>
    </source>
</evidence>
<dbReference type="Pfam" id="PF07728">
    <property type="entry name" value="AAA_5"/>
    <property type="match status" value="1"/>
</dbReference>
<reference evidence="2 3" key="1">
    <citation type="submission" date="2019-12" db="EMBL/GenBank/DDBJ databases">
        <authorList>
            <person name="Li C."/>
            <person name="Zhao J."/>
        </authorList>
    </citation>
    <scope>NUCLEOTIDE SEQUENCE [LARGE SCALE GENOMIC DNA]</scope>
    <source>
        <strain evidence="2 3">NEAU-DD11</strain>
    </source>
</reference>
<dbReference type="GO" id="GO:0005524">
    <property type="term" value="F:ATP binding"/>
    <property type="evidence" value="ECO:0007669"/>
    <property type="project" value="InterPro"/>
</dbReference>
<dbReference type="InterPro" id="IPR003593">
    <property type="entry name" value="AAA+_ATPase"/>
</dbReference>
<evidence type="ECO:0000313" key="2">
    <source>
        <dbReference type="EMBL" id="MVW64480.1"/>
    </source>
</evidence>
<dbReference type="CDD" id="cd00009">
    <property type="entry name" value="AAA"/>
    <property type="match status" value="1"/>
</dbReference>
<dbReference type="PANTHER" id="PTHR37291:SF1">
    <property type="entry name" value="TYPE IV METHYL-DIRECTED RESTRICTION ENZYME ECOKMCRB SUBUNIT"/>
    <property type="match status" value="1"/>
</dbReference>
<dbReference type="InterPro" id="IPR027417">
    <property type="entry name" value="P-loop_NTPase"/>
</dbReference>
<accession>A0A7X3G6Q3</accession>
<comment type="caution">
    <text evidence="2">The sequence shown here is derived from an EMBL/GenBank/DDBJ whole genome shotgun (WGS) entry which is preliminary data.</text>
</comment>
<dbReference type="SUPFAM" id="SSF52540">
    <property type="entry name" value="P-loop containing nucleoside triphosphate hydrolases"/>
    <property type="match status" value="1"/>
</dbReference>
<proteinExistence type="predicted"/>
<dbReference type="InterPro" id="IPR052934">
    <property type="entry name" value="Methyl-DNA_Rec/Restrict_Enz"/>
</dbReference>
<dbReference type="Gene3D" id="3.40.50.300">
    <property type="entry name" value="P-loop containing nucleotide triphosphate hydrolases"/>
    <property type="match status" value="1"/>
</dbReference>
<dbReference type="GO" id="GO:0016887">
    <property type="term" value="F:ATP hydrolysis activity"/>
    <property type="evidence" value="ECO:0007669"/>
    <property type="project" value="InterPro"/>
</dbReference>
<gene>
    <name evidence="2" type="ORF">GPY61_31655</name>
</gene>
<dbReference type="Proteomes" id="UP000443353">
    <property type="component" value="Unassembled WGS sequence"/>
</dbReference>
<evidence type="ECO:0000313" key="3">
    <source>
        <dbReference type="Proteomes" id="UP000443353"/>
    </source>
</evidence>
<protein>
    <submittedName>
        <fullName evidence="2">AAA domain-containing protein</fullName>
    </submittedName>
</protein>